<gene>
    <name evidence="2" type="ORF">FA10DRAFT_286129</name>
</gene>
<dbReference type="GeneID" id="37045969"/>
<name>A0A316YP32_9BASI</name>
<feature type="region of interest" description="Disordered" evidence="1">
    <location>
        <begin position="265"/>
        <end position="296"/>
    </location>
</feature>
<dbReference type="GO" id="GO:0016788">
    <property type="term" value="F:hydrolase activity, acting on ester bonds"/>
    <property type="evidence" value="ECO:0007669"/>
    <property type="project" value="InterPro"/>
</dbReference>
<dbReference type="OrthoDB" id="413993at2759"/>
<evidence type="ECO:0000313" key="2">
    <source>
        <dbReference type="EMBL" id="PWN90418.1"/>
    </source>
</evidence>
<feature type="region of interest" description="Disordered" evidence="1">
    <location>
        <begin position="172"/>
        <end position="216"/>
    </location>
</feature>
<dbReference type="Pfam" id="PF01026">
    <property type="entry name" value="TatD_DNase"/>
    <property type="match status" value="1"/>
</dbReference>
<feature type="compositionally biased region" description="Basic and acidic residues" evidence="1">
    <location>
        <begin position="282"/>
        <end position="296"/>
    </location>
</feature>
<dbReference type="EMBL" id="KZ819636">
    <property type="protein sequence ID" value="PWN90418.1"/>
    <property type="molecule type" value="Genomic_DNA"/>
</dbReference>
<evidence type="ECO:0000313" key="3">
    <source>
        <dbReference type="Proteomes" id="UP000245768"/>
    </source>
</evidence>
<evidence type="ECO:0000256" key="1">
    <source>
        <dbReference type="SAM" id="MobiDB-lite"/>
    </source>
</evidence>
<reference evidence="2" key="1">
    <citation type="journal article" date="2018" name="Mol. Biol. Evol.">
        <title>Broad Genomic Sampling Reveals a Smut Pathogenic Ancestry of the Fungal Clade Ustilaginomycotina.</title>
        <authorList>
            <person name="Kijpornyongpan T."/>
            <person name="Mondo S.J."/>
            <person name="Barry K."/>
            <person name="Sandor L."/>
            <person name="Lee J."/>
            <person name="Lipzen A."/>
            <person name="Pangilinan J."/>
            <person name="LaButti K."/>
            <person name="Hainaut M."/>
            <person name="Henrissat B."/>
            <person name="Grigoriev I.V."/>
            <person name="Spatafora J.W."/>
            <person name="Aime M.C."/>
        </authorList>
    </citation>
    <scope>NUCLEOTIDE SEQUENCE [LARGE SCALE GENOMIC DNA]</scope>
    <source>
        <strain evidence="2">MCA 4198</strain>
    </source>
</reference>
<dbReference type="AlphaFoldDB" id="A0A316YP32"/>
<sequence length="426" mass="47595">MADVDTASSAPDGVWQLLVDAHCHPTDDPRPWGSVEILASKLDQVKIGQICAMSTSTRDQGFVAELAERLGTQKLRPAFGYHPWFTHTISLTDGRDKAKHYEGLFFQQEEGQSSSLSLDPKRDTARKELDQLLPHLPDPVPLDELLAELRKNLSQHPTALLGEVGLDRAFRLPTDPKGWTREPNEEEKDGEADMSDEERERTHALGRRSRPLTSLTPDIGHQAEILKAQIRIAIEMGRSVSLHSVRAGGATVEVLEALSKLFPSHGTGGRRGGLSRQQWKRQQKDAQRGAVDHGNVDGHIQGPSFDDINIDLHSCTLSPTMIRQLQQKHPNVYVSFSTAINSRQKNLEEQLRACDPKRLLTESDWHSAEGLAARTFDMVKLMTDVLGSALLGENILDKDADHRYERAAVVLHENWKRFVNDEVGHE</sequence>
<dbReference type="InParanoid" id="A0A316YP32"/>
<dbReference type="RefSeq" id="XP_025377616.1">
    <property type="nucleotide sequence ID" value="XM_025524053.1"/>
</dbReference>
<keyword evidence="3" id="KW-1185">Reference proteome</keyword>
<dbReference type="Gene3D" id="3.20.20.140">
    <property type="entry name" value="Metal-dependent hydrolases"/>
    <property type="match status" value="1"/>
</dbReference>
<keyword evidence="2" id="KW-0378">Hydrolase</keyword>
<dbReference type="InterPro" id="IPR032466">
    <property type="entry name" value="Metal_Hydrolase"/>
</dbReference>
<organism evidence="2 3">
    <name type="scientific">Acaromyces ingoldii</name>
    <dbReference type="NCBI Taxonomy" id="215250"/>
    <lineage>
        <taxon>Eukaryota</taxon>
        <taxon>Fungi</taxon>
        <taxon>Dikarya</taxon>
        <taxon>Basidiomycota</taxon>
        <taxon>Ustilaginomycotina</taxon>
        <taxon>Exobasidiomycetes</taxon>
        <taxon>Exobasidiales</taxon>
        <taxon>Cryptobasidiaceae</taxon>
        <taxon>Acaromyces</taxon>
    </lineage>
</organism>
<dbReference type="FunCoup" id="A0A316YP32">
    <property type="interactions" value="12"/>
</dbReference>
<dbReference type="SUPFAM" id="SSF51556">
    <property type="entry name" value="Metallo-dependent hydrolases"/>
    <property type="match status" value="1"/>
</dbReference>
<dbReference type="PANTHER" id="PTHR47345:SF1">
    <property type="entry name" value="CUT9-INTERACTING PROTEIN SCN1"/>
    <property type="match status" value="1"/>
</dbReference>
<protein>
    <submittedName>
        <fullName evidence="2">Metallo-dependent hydrolase</fullName>
    </submittedName>
</protein>
<feature type="compositionally biased region" description="Acidic residues" evidence="1">
    <location>
        <begin position="184"/>
        <end position="197"/>
    </location>
</feature>
<accession>A0A316YP32</accession>
<dbReference type="Proteomes" id="UP000245768">
    <property type="component" value="Unassembled WGS sequence"/>
</dbReference>
<dbReference type="InterPro" id="IPR001130">
    <property type="entry name" value="TatD-like"/>
</dbReference>
<dbReference type="InterPro" id="IPR053044">
    <property type="entry name" value="Metallo-hydrolase/TatD-type"/>
</dbReference>
<dbReference type="PANTHER" id="PTHR47345">
    <property type="entry name" value="CUT9-INTERACTING PROTEIN SCN1"/>
    <property type="match status" value="1"/>
</dbReference>
<proteinExistence type="predicted"/>